<dbReference type="SUPFAM" id="SSF64076">
    <property type="entry name" value="MTH938-like"/>
    <property type="match status" value="1"/>
</dbReference>
<dbReference type="EMBL" id="BTFZ01000010">
    <property type="protein sequence ID" value="GMM35597.1"/>
    <property type="molecule type" value="Genomic_DNA"/>
</dbReference>
<dbReference type="InterPro" id="IPR007523">
    <property type="entry name" value="NDUFAF3/AAMDC"/>
</dbReference>
<evidence type="ECO:0008006" key="3">
    <source>
        <dbReference type="Google" id="ProtNLM"/>
    </source>
</evidence>
<name>A0AAV5QLV1_9ASCO</name>
<reference evidence="1 2" key="1">
    <citation type="journal article" date="2023" name="Elife">
        <title>Identification of key yeast species and microbe-microbe interactions impacting larval growth of Drosophila in the wild.</title>
        <authorList>
            <person name="Mure A."/>
            <person name="Sugiura Y."/>
            <person name="Maeda R."/>
            <person name="Honda K."/>
            <person name="Sakurai N."/>
            <person name="Takahashi Y."/>
            <person name="Watada M."/>
            <person name="Katoh T."/>
            <person name="Gotoh A."/>
            <person name="Gotoh Y."/>
            <person name="Taniguchi I."/>
            <person name="Nakamura K."/>
            <person name="Hayashi T."/>
            <person name="Katayama T."/>
            <person name="Uemura T."/>
            <person name="Hattori Y."/>
        </authorList>
    </citation>
    <scope>NUCLEOTIDE SEQUENCE [LARGE SCALE GENOMIC DNA]</scope>
    <source>
        <strain evidence="1 2">SC-9</strain>
    </source>
</reference>
<dbReference type="Proteomes" id="UP001360560">
    <property type="component" value="Unassembled WGS sequence"/>
</dbReference>
<dbReference type="Gene3D" id="3.40.1230.10">
    <property type="entry name" value="MTH938-like"/>
    <property type="match status" value="1"/>
</dbReference>
<comment type="caution">
    <text evidence="1">The sequence shown here is derived from an EMBL/GenBank/DDBJ whole genome shotgun (WGS) entry which is preliminary data.</text>
</comment>
<gene>
    <name evidence="1" type="ORF">DASC09_029220</name>
</gene>
<sequence>MFRSSCIGIRRAIRPWGLRQFHNTSRWSESEKGVVDGSKLLAKLDMLGLSSKPANNIESVLENGIQLSNGIVIKSPGKDKEIVGALLLGSEAFELNLSGKDNQQPIFNIINNFLVEFSNESLNIFKLVHPKPELVVVGLGKKSRILHESNRKFFNSLGIQIEIGNTRNACQSFDLLATERPNQIAALILPPNI</sequence>
<evidence type="ECO:0000313" key="1">
    <source>
        <dbReference type="EMBL" id="GMM35597.1"/>
    </source>
</evidence>
<keyword evidence="2" id="KW-1185">Reference proteome</keyword>
<dbReference type="RefSeq" id="XP_064852597.1">
    <property type="nucleotide sequence ID" value="XM_064996525.1"/>
</dbReference>
<dbReference type="InterPro" id="IPR036748">
    <property type="entry name" value="MTH938-like_sf"/>
</dbReference>
<accession>A0AAV5QLV1</accession>
<dbReference type="PANTHER" id="PTHR21192:SF2">
    <property type="entry name" value="NADH DEHYDROGENASE [UBIQUINONE] 1 ALPHA SUBCOMPLEX ASSEMBLY FACTOR 3"/>
    <property type="match status" value="1"/>
</dbReference>
<proteinExistence type="predicted"/>
<dbReference type="PANTHER" id="PTHR21192">
    <property type="entry name" value="NUCLEAR PROTEIN E3-3"/>
    <property type="match status" value="1"/>
</dbReference>
<dbReference type="Pfam" id="PF04430">
    <property type="entry name" value="DUF498"/>
    <property type="match status" value="1"/>
</dbReference>
<dbReference type="GO" id="GO:0005743">
    <property type="term" value="C:mitochondrial inner membrane"/>
    <property type="evidence" value="ECO:0007669"/>
    <property type="project" value="TreeGrafter"/>
</dbReference>
<dbReference type="GO" id="GO:0032981">
    <property type="term" value="P:mitochondrial respiratory chain complex I assembly"/>
    <property type="evidence" value="ECO:0007669"/>
    <property type="project" value="TreeGrafter"/>
</dbReference>
<evidence type="ECO:0000313" key="2">
    <source>
        <dbReference type="Proteomes" id="UP001360560"/>
    </source>
</evidence>
<dbReference type="GeneID" id="90073576"/>
<organism evidence="1 2">
    <name type="scientific">Saccharomycopsis crataegensis</name>
    <dbReference type="NCBI Taxonomy" id="43959"/>
    <lineage>
        <taxon>Eukaryota</taxon>
        <taxon>Fungi</taxon>
        <taxon>Dikarya</taxon>
        <taxon>Ascomycota</taxon>
        <taxon>Saccharomycotina</taxon>
        <taxon>Saccharomycetes</taxon>
        <taxon>Saccharomycopsidaceae</taxon>
        <taxon>Saccharomycopsis</taxon>
    </lineage>
</organism>
<dbReference type="AlphaFoldDB" id="A0AAV5QLV1"/>
<protein>
    <recommendedName>
        <fullName evidence="3">NADH dehydrogenase [ubiquinone] 1 alpha subcomplex assembly factor 3</fullName>
    </recommendedName>
</protein>